<protein>
    <submittedName>
        <fullName evidence="1">Putative flavin-containing monooxygenase</fullName>
    </submittedName>
</protein>
<dbReference type="eggNOG" id="COG2072">
    <property type="taxonomic scope" value="Bacteria"/>
</dbReference>
<dbReference type="GO" id="GO:0004497">
    <property type="term" value="F:monooxygenase activity"/>
    <property type="evidence" value="ECO:0007669"/>
    <property type="project" value="UniProtKB-KW"/>
</dbReference>
<dbReference type="SUPFAM" id="SSF51905">
    <property type="entry name" value="FAD/NAD(P)-binding domain"/>
    <property type="match status" value="2"/>
</dbReference>
<dbReference type="Proteomes" id="UP000008363">
    <property type="component" value="Unassembled WGS sequence"/>
</dbReference>
<evidence type="ECO:0000313" key="1">
    <source>
        <dbReference type="EMBL" id="GAB91089.1"/>
    </source>
</evidence>
<dbReference type="InterPro" id="IPR036188">
    <property type="entry name" value="FAD/NAD-bd_sf"/>
</dbReference>
<dbReference type="PANTHER" id="PTHR42877:SF4">
    <property type="entry name" value="FAD_NAD(P)-BINDING DOMAIN-CONTAINING PROTEIN-RELATED"/>
    <property type="match status" value="1"/>
</dbReference>
<dbReference type="InterPro" id="IPR051209">
    <property type="entry name" value="FAD-bind_Monooxygenase_sf"/>
</dbReference>
<sequence length="503" mass="54867">MTPQPRTAPDEVEVDVVIVGAGFAGIGMATQLARRARESFVVIERADAVGGTWRDNTYPGIACDIPAHLYSFSFRPPADWSTLYPSGAEIQRYLQQTVDDEGLGGHIRLRCALDEARWDDAAARWVLATGTGEIRARVLVMAVGRLSEPHMPAVEGLESFTGTVMHTAGWRDGVLSGGERIGVVGTGASAVQVIPYLAQGADELVVFSRTPPYVVPREDRRFTDAERAELRVPERARARRDELLLDADKAFRQRLGLRPDIDDIRARALGHLNRQVGDPALRAALTPDYEIGCKRILLSDDFYPTLQRPNVVFEASALDSVAECKAQAVSGNTYDLDVLVMATGFEATRPPAAARIRGRDARSLDEHWADGMVSYASTAVSGFPNMFVLDGPNAALGHNSAIYMIETQLDYVVGALDFLAHSGSRSLEVTAEAEAGYTREIDERSASTVWLTGCNSWYVDPRSGRLTLLWPGTAVSFRERNGTFDPAPYAIVAPPRNEGGPHR</sequence>
<proteinExistence type="predicted"/>
<reference evidence="1 2" key="1">
    <citation type="submission" date="2012-08" db="EMBL/GenBank/DDBJ databases">
        <title>Whole genome shotgun sequence of Gordonia rhizosphera NBRC 16068.</title>
        <authorList>
            <person name="Takarada H."/>
            <person name="Isaki S."/>
            <person name="Hosoyama A."/>
            <person name="Tsuchikane K."/>
            <person name="Katsumata H."/>
            <person name="Baba S."/>
            <person name="Ohji S."/>
            <person name="Yamazaki S."/>
            <person name="Fujita N."/>
        </authorList>
    </citation>
    <scope>NUCLEOTIDE SEQUENCE [LARGE SCALE GENOMIC DNA]</scope>
    <source>
        <strain evidence="1 2">NBRC 16068</strain>
    </source>
</reference>
<accession>K6WWZ5</accession>
<keyword evidence="1" id="KW-0560">Oxidoreductase</keyword>
<keyword evidence="2" id="KW-1185">Reference proteome</keyword>
<dbReference type="EMBL" id="BAHC01000123">
    <property type="protein sequence ID" value="GAB91089.1"/>
    <property type="molecule type" value="Genomic_DNA"/>
</dbReference>
<dbReference type="PRINTS" id="PR00469">
    <property type="entry name" value="PNDRDTASEII"/>
</dbReference>
<organism evidence="1 2">
    <name type="scientific">Gordonia rhizosphera NBRC 16068</name>
    <dbReference type="NCBI Taxonomy" id="1108045"/>
    <lineage>
        <taxon>Bacteria</taxon>
        <taxon>Bacillati</taxon>
        <taxon>Actinomycetota</taxon>
        <taxon>Actinomycetes</taxon>
        <taxon>Mycobacteriales</taxon>
        <taxon>Gordoniaceae</taxon>
        <taxon>Gordonia</taxon>
    </lineage>
</organism>
<dbReference type="Gene3D" id="3.50.50.60">
    <property type="entry name" value="FAD/NAD(P)-binding domain"/>
    <property type="match status" value="2"/>
</dbReference>
<gene>
    <name evidence="1" type="ORF">GORHZ_123_00330</name>
</gene>
<comment type="caution">
    <text evidence="1">The sequence shown here is derived from an EMBL/GenBank/DDBJ whole genome shotgun (WGS) entry which is preliminary data.</text>
</comment>
<dbReference type="STRING" id="1108045.GORHZ_123_00330"/>
<dbReference type="RefSeq" id="WP_006334342.1">
    <property type="nucleotide sequence ID" value="NZ_BAHC01000123.1"/>
</dbReference>
<name>K6WWZ5_9ACTN</name>
<keyword evidence="1" id="KW-0503">Monooxygenase</keyword>
<dbReference type="Pfam" id="PF13738">
    <property type="entry name" value="Pyr_redox_3"/>
    <property type="match status" value="1"/>
</dbReference>
<dbReference type="AlphaFoldDB" id="K6WWZ5"/>
<dbReference type="PANTHER" id="PTHR42877">
    <property type="entry name" value="L-ORNITHINE N(5)-MONOOXYGENASE-RELATED"/>
    <property type="match status" value="1"/>
</dbReference>
<evidence type="ECO:0000313" key="2">
    <source>
        <dbReference type="Proteomes" id="UP000008363"/>
    </source>
</evidence>